<dbReference type="GO" id="GO:0003723">
    <property type="term" value="F:RNA binding"/>
    <property type="evidence" value="ECO:0007669"/>
    <property type="project" value="UniProtKB-KW"/>
</dbReference>
<dbReference type="EMBL" id="OC000482">
    <property type="protein sequence ID" value="CAD7257426.1"/>
    <property type="molecule type" value="Genomic_DNA"/>
</dbReference>
<dbReference type="GO" id="GO:0005769">
    <property type="term" value="C:early endosome"/>
    <property type="evidence" value="ECO:0007669"/>
    <property type="project" value="UniProtKB-SubCell"/>
</dbReference>
<feature type="domain" description="Protein phosphatase 1 regulatory subunit 21 N-terminal" evidence="11">
    <location>
        <begin position="391"/>
        <end position="485"/>
    </location>
</feature>
<dbReference type="Pfam" id="PF21636">
    <property type="entry name" value="PPP1R21_C"/>
    <property type="match status" value="1"/>
</dbReference>
<evidence type="ECO:0000313" key="12">
    <source>
        <dbReference type="EMBL" id="CAD7257426.1"/>
    </source>
</evidence>
<protein>
    <recommendedName>
        <fullName evidence="2">Protein phosphatase 1 regulatory subunit 21</fullName>
    </recommendedName>
    <alternativeName>
        <fullName evidence="7">Coiled-coil domain-containing protein 128</fullName>
    </alternativeName>
    <alternativeName>
        <fullName evidence="8">Ferry endosomal RAB5 effector complex subunit 2</fullName>
    </alternativeName>
    <alternativeName>
        <fullName evidence="6">KLRAQ motif-containing protein 1</fullName>
    </alternativeName>
</protein>
<dbReference type="Pfam" id="PF10212">
    <property type="entry name" value="PPP1R21_helical"/>
    <property type="match status" value="1"/>
</dbReference>
<dbReference type="InterPro" id="IPR040024">
    <property type="entry name" value="PPP1R21"/>
</dbReference>
<feature type="coiled-coil region" evidence="9">
    <location>
        <begin position="503"/>
        <end position="562"/>
    </location>
</feature>
<dbReference type="PANTHER" id="PTHR21448">
    <property type="entry name" value="SMOOTH MUSCLE MYOSIN HEAVY CHAIN-RELATED"/>
    <property type="match status" value="1"/>
</dbReference>
<feature type="region of interest" description="Disordered" evidence="10">
    <location>
        <begin position="1396"/>
        <end position="1417"/>
    </location>
</feature>
<reference evidence="12" key="1">
    <citation type="submission" date="2020-11" db="EMBL/GenBank/DDBJ databases">
        <authorList>
            <person name="Tran Van P."/>
        </authorList>
    </citation>
    <scope>NUCLEOTIDE SEQUENCE</scope>
</reference>
<dbReference type="Pfam" id="PF10205">
    <property type="entry name" value="KLRAQ"/>
    <property type="match status" value="1"/>
</dbReference>
<feature type="coiled-coil region" evidence="9">
    <location>
        <begin position="424"/>
        <end position="458"/>
    </location>
</feature>
<dbReference type="InterPro" id="IPR019348">
    <property type="entry name" value="PPP1R21_six_helix"/>
</dbReference>
<evidence type="ECO:0000256" key="3">
    <source>
        <dbReference type="ARBA" id="ARBA00022753"/>
    </source>
</evidence>
<evidence type="ECO:0000256" key="8">
    <source>
        <dbReference type="ARBA" id="ARBA00044824"/>
    </source>
</evidence>
<dbReference type="GO" id="GO:0016020">
    <property type="term" value="C:membrane"/>
    <property type="evidence" value="ECO:0007669"/>
    <property type="project" value="TreeGrafter"/>
</dbReference>
<accession>A0A7R9FVZ1</accession>
<dbReference type="SMART" id="SM01254">
    <property type="entry name" value="KLRAQ"/>
    <property type="match status" value="1"/>
</dbReference>
<evidence type="ECO:0000256" key="10">
    <source>
        <dbReference type="SAM" id="MobiDB-lite"/>
    </source>
</evidence>
<name>A0A7R9FVZ1_TIMSH</name>
<evidence type="ECO:0000256" key="9">
    <source>
        <dbReference type="SAM" id="Coils"/>
    </source>
</evidence>
<feature type="coiled-coil region" evidence="9">
    <location>
        <begin position="15"/>
        <end position="196"/>
    </location>
</feature>
<proteinExistence type="predicted"/>
<keyword evidence="4" id="KW-0694">RNA-binding</keyword>
<evidence type="ECO:0000256" key="1">
    <source>
        <dbReference type="ARBA" id="ARBA00004412"/>
    </source>
</evidence>
<feature type="coiled-coil region" evidence="9">
    <location>
        <begin position="1016"/>
        <end position="1075"/>
    </location>
</feature>
<evidence type="ECO:0000256" key="2">
    <source>
        <dbReference type="ARBA" id="ARBA00020102"/>
    </source>
</evidence>
<comment type="subcellular location">
    <subcellularLocation>
        <location evidence="1">Early endosome</location>
    </subcellularLocation>
</comment>
<dbReference type="PANTHER" id="PTHR21448:SF0">
    <property type="entry name" value="PROTEIN PHOSPHATASE 1 REGULATORY SUBUNIT 21"/>
    <property type="match status" value="1"/>
</dbReference>
<evidence type="ECO:0000256" key="5">
    <source>
        <dbReference type="ARBA" id="ARBA00023054"/>
    </source>
</evidence>
<evidence type="ECO:0000256" key="4">
    <source>
        <dbReference type="ARBA" id="ARBA00022884"/>
    </source>
</evidence>
<gene>
    <name evidence="12" type="ORF">TSIB3V08_LOCUS1690</name>
</gene>
<evidence type="ECO:0000259" key="11">
    <source>
        <dbReference type="SMART" id="SM01254"/>
    </source>
</evidence>
<evidence type="ECO:0000256" key="7">
    <source>
        <dbReference type="ARBA" id="ARBA00031617"/>
    </source>
</evidence>
<sequence>MQAIKQSMIEKIDLISELQIKLVDCEDKLQHEIKEKKVMENSLIDKLTKKEAAYQKVKRQLEISSEKWEDDYESQRQAFEQNIIRIENKMKNWKRDIDLQHASSICRIRNEHYSKLEQIEHDLSEKQEQIIKSKQLLKTIQDENSLLQSENTDLQIKLADCKAIYQCEVKTIHQTYKTIEEQLREVSAQLRDRESQCSISQPCGVIYCFVPAPPKGESIGKENMRMEIPLLILVELELFRNVSIGSDIVQHSYYLGAAERKVEVKRKRDRQCAEDSVHWCVRANFRNTGLGTKTKKQAQWKYKAYLETSSLNKDVPTINKDFLQANKRADGFVALTQDTENMRVFPEGVAVWAGQYGVKRSKSIPAVLTDVPTASQENLKAPEFKPETSGYIRAQMAVLKTAVLEERSQNAELKDFVKSKDQGLRKAEQEMDSLNFRNHQLAKRVAFLQDELDAMQVKSKKGKSRGSSVNSHEAEQANHILDEEFRNKIEENARLLSLIQDKDMAHEQEVAALMQRLKRLEHEQQQQEQISQASEEKLKSMIERLEKENSRLLSKDNSLETLSGELNSPQLGKHLITNTTIQQDSPTRDSRKSELTAPSLNLKHQQQLHVEALTQIGHYVRDLTSALSDYHTYTEQRLHAVWDQLSPANIKFSSHLKENARHLRSLDQAYSEFLQGLEDSGDHSLHSETRPVLQSLVSQLANYSNYLQKLLPYQDLSLQEESLMVSSTESLRESNSAVSQYNTGFTSHFVKLERCVKMLALQDKHTGRTRTQSERKFLLEFMDSLTTLHEAIKDLSRAWSHKRSIEQQLPTSSERLRTTNACLVNALSAVSSSIGKLSGLLLDSRSELCTLPSNEFPSEILKYSHPAVAGEVALRVSHSLLMNSNGVKPRSGDLAVMIDFLKETANTYLSSGSNKLNEFENKLKAGNLERNNIQTALNSFDRSAPTSVTNMLGSLDCPLPPLQAEAEAREQEVKNYFTNRINELVVVSQETETKAAILAGECSSLQHRLELCQSGKQQSAEDLSEALEKLTRLQEELQTTTENYEVQLSIMSEHLANMNEKLTLQRDEIDQLKYQLTSKVCSISNGVNFVTGRRTQLKDLCPNKQEILRRAAMHTKKLFSKQSAGGQIASDVNEEKIRKGENPRPIVVTQCKTNQKMVGLEETGEITETIWRGLVECKIPLTSADMGIMVGRGLVSVDEAEQHMMSARALVYIWTREFMEALLCFLANNGPVATRSVYRDMIVEDFILRLLIQRFKYNYGVNETYCTLSGHKAYVYKHIVASRAHQNDIFYEVTQESMESSYKTYETGHGKIVCFQLLWMEDAMEHFVGYDRILKDTYIRVISTRRAPYESYGTGNNYLVHSAILNRRLTRNISIIGAGKGDEVLVPVEGGKKEEELETAKPKADLGINSKQSWKLG</sequence>
<feature type="compositionally biased region" description="Polar residues" evidence="10">
    <location>
        <begin position="563"/>
        <end position="585"/>
    </location>
</feature>
<dbReference type="InterPro" id="IPR019343">
    <property type="entry name" value="PPP1R21_N"/>
</dbReference>
<keyword evidence="5 9" id="KW-0175">Coiled coil</keyword>
<feature type="region of interest" description="Disordered" evidence="10">
    <location>
        <begin position="563"/>
        <end position="599"/>
    </location>
</feature>
<dbReference type="InterPro" id="IPR049372">
    <property type="entry name" value="PPP1R21_C"/>
</dbReference>
<organism evidence="12">
    <name type="scientific">Timema shepardi</name>
    <name type="common">Walking stick</name>
    <dbReference type="NCBI Taxonomy" id="629360"/>
    <lineage>
        <taxon>Eukaryota</taxon>
        <taxon>Metazoa</taxon>
        <taxon>Ecdysozoa</taxon>
        <taxon>Arthropoda</taxon>
        <taxon>Hexapoda</taxon>
        <taxon>Insecta</taxon>
        <taxon>Pterygota</taxon>
        <taxon>Neoptera</taxon>
        <taxon>Polyneoptera</taxon>
        <taxon>Phasmatodea</taxon>
        <taxon>Timematodea</taxon>
        <taxon>Timematoidea</taxon>
        <taxon>Timematidae</taxon>
        <taxon>Timema</taxon>
    </lineage>
</organism>
<evidence type="ECO:0000256" key="6">
    <source>
        <dbReference type="ARBA" id="ARBA00031361"/>
    </source>
</evidence>
<keyword evidence="3" id="KW-0967">Endosome</keyword>